<protein>
    <submittedName>
        <fullName evidence="3">Uncharacterized protein LOC105050138 isoform X1</fullName>
    </submittedName>
</protein>
<proteinExistence type="predicted"/>
<feature type="region of interest" description="Disordered" evidence="1">
    <location>
        <begin position="100"/>
        <end position="130"/>
    </location>
</feature>
<feature type="region of interest" description="Disordered" evidence="1">
    <location>
        <begin position="1"/>
        <end position="60"/>
    </location>
</feature>
<dbReference type="AlphaFoldDB" id="A0A6J0PLN5"/>
<feature type="compositionally biased region" description="Basic and acidic residues" evidence="1">
    <location>
        <begin position="19"/>
        <end position="42"/>
    </location>
</feature>
<dbReference type="PANTHER" id="PTHR36387">
    <property type="entry name" value="UDP-N-ACETYLMURAMOYL-L-ALANYL-D-GLUTAMATE-2, 6-DIAMINOPIMELATE LIGASE"/>
    <property type="match status" value="1"/>
</dbReference>
<evidence type="ECO:0000256" key="1">
    <source>
        <dbReference type="SAM" id="MobiDB-lite"/>
    </source>
</evidence>
<accession>A0A6J0PLN5</accession>
<dbReference type="PANTHER" id="PTHR36387:SF2">
    <property type="entry name" value="UDP-N-ACETYLMURAMOYL-L-ALANYL-D-GLUTAMATE-2, 6-DIAMINOPIMELATE LIGASE"/>
    <property type="match status" value="1"/>
</dbReference>
<dbReference type="Proteomes" id="UP000504607">
    <property type="component" value="Chromosome 8"/>
</dbReference>
<organism evidence="2 3">
    <name type="scientific">Elaeis guineensis var. tenera</name>
    <name type="common">Oil palm</name>
    <dbReference type="NCBI Taxonomy" id="51953"/>
    <lineage>
        <taxon>Eukaryota</taxon>
        <taxon>Viridiplantae</taxon>
        <taxon>Streptophyta</taxon>
        <taxon>Embryophyta</taxon>
        <taxon>Tracheophyta</taxon>
        <taxon>Spermatophyta</taxon>
        <taxon>Magnoliopsida</taxon>
        <taxon>Liliopsida</taxon>
        <taxon>Arecaceae</taxon>
        <taxon>Arecoideae</taxon>
        <taxon>Cocoseae</taxon>
        <taxon>Elaeidinae</taxon>
        <taxon>Elaeis</taxon>
    </lineage>
</organism>
<keyword evidence="2" id="KW-1185">Reference proteome</keyword>
<reference evidence="3" key="1">
    <citation type="submission" date="2025-08" db="UniProtKB">
        <authorList>
            <consortium name="RefSeq"/>
        </authorList>
    </citation>
    <scope>IDENTIFICATION</scope>
</reference>
<evidence type="ECO:0000313" key="3">
    <source>
        <dbReference type="RefSeq" id="XP_019707661.1"/>
    </source>
</evidence>
<name>A0A6J0PLN5_ELAGV</name>
<gene>
    <name evidence="3" type="primary">LOC105050138</name>
</gene>
<dbReference type="RefSeq" id="XP_019707661.1">
    <property type="nucleotide sequence ID" value="XM_019852102.2"/>
</dbReference>
<dbReference type="OrthoDB" id="1869542at2759"/>
<dbReference type="FunCoup" id="A0A6J0PLN5">
    <property type="interactions" value="1772"/>
</dbReference>
<evidence type="ECO:0000313" key="2">
    <source>
        <dbReference type="Proteomes" id="UP000504607"/>
    </source>
</evidence>
<sequence>MEAGSDSDVPEELMAQEGIKQDEEIRKVPRENIIRVAQEGKERRRQWAQRKPQLKSSTEHTIEVKETEQHQEATYISGMLPSNIVEALAAHEKLTFSSDSEEEIINHKPATRKKKQKSSGPETVILKDIPPARCMQNSVEFLTRRKMQAPRSTSVLKNANQGN</sequence>
<dbReference type="InParanoid" id="A0A6J0PLN5"/>